<dbReference type="EMBL" id="CVQH01025683">
    <property type="protein sequence ID" value="CRK38832.1"/>
    <property type="molecule type" value="Genomic_DNA"/>
</dbReference>
<gene>
    <name evidence="2" type="ORF">BN1708_016670</name>
</gene>
<reference evidence="3" key="1">
    <citation type="submission" date="2015-05" db="EMBL/GenBank/DDBJ databases">
        <authorList>
            <person name="Fogelqvist Johan"/>
        </authorList>
    </citation>
    <scope>NUCLEOTIDE SEQUENCE [LARGE SCALE GENOMIC DNA]</scope>
</reference>
<feature type="region of interest" description="Disordered" evidence="1">
    <location>
        <begin position="1"/>
        <end position="35"/>
    </location>
</feature>
<proteinExistence type="predicted"/>
<evidence type="ECO:0000256" key="1">
    <source>
        <dbReference type="SAM" id="MobiDB-lite"/>
    </source>
</evidence>
<dbReference type="Proteomes" id="UP000044602">
    <property type="component" value="Unassembled WGS sequence"/>
</dbReference>
<evidence type="ECO:0000313" key="3">
    <source>
        <dbReference type="Proteomes" id="UP000044602"/>
    </source>
</evidence>
<sequence>ILPKRQSYFRRQRQRQESRERRNRKQWRLDTNGGGWRHSSNERQVFYKLQEVKITWRGDIMPHWDAIDYLRASGQVIRPASL</sequence>
<name>A0A0G4MX97_VERLO</name>
<dbReference type="AlphaFoldDB" id="A0A0G4MX97"/>
<keyword evidence="3" id="KW-1185">Reference proteome</keyword>
<accession>A0A0G4MX97</accession>
<evidence type="ECO:0000313" key="2">
    <source>
        <dbReference type="EMBL" id="CRK38832.1"/>
    </source>
</evidence>
<feature type="non-terminal residue" evidence="2">
    <location>
        <position position="1"/>
    </location>
</feature>
<organism evidence="2 3">
    <name type="scientific">Verticillium longisporum</name>
    <name type="common">Verticillium dahliae var. longisporum</name>
    <dbReference type="NCBI Taxonomy" id="100787"/>
    <lineage>
        <taxon>Eukaryota</taxon>
        <taxon>Fungi</taxon>
        <taxon>Dikarya</taxon>
        <taxon>Ascomycota</taxon>
        <taxon>Pezizomycotina</taxon>
        <taxon>Sordariomycetes</taxon>
        <taxon>Hypocreomycetidae</taxon>
        <taxon>Glomerellales</taxon>
        <taxon>Plectosphaerellaceae</taxon>
        <taxon>Verticillium</taxon>
    </lineage>
</organism>
<protein>
    <submittedName>
        <fullName evidence="2">Uncharacterized protein</fullName>
    </submittedName>
</protein>